<feature type="domain" description="Ig-like" evidence="10">
    <location>
        <begin position="115"/>
        <end position="206"/>
    </location>
</feature>
<evidence type="ECO:0000256" key="5">
    <source>
        <dbReference type="ARBA" id="ARBA00022889"/>
    </source>
</evidence>
<feature type="domain" description="Ig-like" evidence="10">
    <location>
        <begin position="397"/>
        <end position="432"/>
    </location>
</feature>
<gene>
    <name evidence="11" type="ORF">JTE90_027213</name>
</gene>
<dbReference type="FunFam" id="2.60.40.10:FF:000017">
    <property type="entry name" value="Down syndrome cell adhesion molecule b"/>
    <property type="match status" value="1"/>
</dbReference>
<dbReference type="GO" id="GO:0007156">
    <property type="term" value="P:homophilic cell adhesion via plasma membrane adhesion molecules"/>
    <property type="evidence" value="ECO:0007669"/>
    <property type="project" value="TreeGrafter"/>
</dbReference>
<dbReference type="FunFam" id="2.60.40.10:FF:000324">
    <property type="entry name" value="Down syndrome cell adhesion molecule, isoform D"/>
    <property type="match status" value="1"/>
</dbReference>
<dbReference type="PANTHER" id="PTHR10075:SF100">
    <property type="entry name" value="FASCICLIN-2"/>
    <property type="match status" value="1"/>
</dbReference>
<name>A0AAV6UTM7_9ARAC</name>
<dbReference type="EMBL" id="JAFNEN010000271">
    <property type="protein sequence ID" value="KAG8187489.1"/>
    <property type="molecule type" value="Genomic_DNA"/>
</dbReference>
<keyword evidence="6" id="KW-1133">Transmembrane helix</keyword>
<evidence type="ECO:0000313" key="12">
    <source>
        <dbReference type="Proteomes" id="UP000827092"/>
    </source>
</evidence>
<dbReference type="FunFam" id="2.60.40.10:FF:000333">
    <property type="entry name" value="Down syndrome cell adhesion molecule"/>
    <property type="match status" value="1"/>
</dbReference>
<evidence type="ECO:0000256" key="9">
    <source>
        <dbReference type="ARBA" id="ARBA00023319"/>
    </source>
</evidence>
<feature type="domain" description="Ig-like" evidence="10">
    <location>
        <begin position="7"/>
        <end position="107"/>
    </location>
</feature>
<proteinExistence type="predicted"/>
<keyword evidence="7" id="KW-0472">Membrane</keyword>
<dbReference type="GO" id="GO:0030424">
    <property type="term" value="C:axon"/>
    <property type="evidence" value="ECO:0007669"/>
    <property type="project" value="TreeGrafter"/>
</dbReference>
<evidence type="ECO:0000256" key="3">
    <source>
        <dbReference type="ARBA" id="ARBA00022729"/>
    </source>
</evidence>
<dbReference type="Gene3D" id="2.60.40.10">
    <property type="entry name" value="Immunoglobulins"/>
    <property type="match status" value="8"/>
</dbReference>
<evidence type="ECO:0000256" key="2">
    <source>
        <dbReference type="ARBA" id="ARBA00022692"/>
    </source>
</evidence>
<feature type="domain" description="Ig-like" evidence="10">
    <location>
        <begin position="209"/>
        <end position="291"/>
    </location>
</feature>
<evidence type="ECO:0000256" key="6">
    <source>
        <dbReference type="ARBA" id="ARBA00022989"/>
    </source>
</evidence>
<dbReference type="SUPFAM" id="SSF48726">
    <property type="entry name" value="Immunoglobulin"/>
    <property type="match status" value="9"/>
</dbReference>
<dbReference type="PROSITE" id="PS50835">
    <property type="entry name" value="IG_LIKE"/>
    <property type="match status" value="9"/>
</dbReference>
<dbReference type="PANTHER" id="PTHR10075">
    <property type="entry name" value="BASIGIN RELATED"/>
    <property type="match status" value="1"/>
</dbReference>
<evidence type="ECO:0000256" key="8">
    <source>
        <dbReference type="ARBA" id="ARBA00023157"/>
    </source>
</evidence>
<organism evidence="11 12">
    <name type="scientific">Oedothorax gibbosus</name>
    <dbReference type="NCBI Taxonomy" id="931172"/>
    <lineage>
        <taxon>Eukaryota</taxon>
        <taxon>Metazoa</taxon>
        <taxon>Ecdysozoa</taxon>
        <taxon>Arthropoda</taxon>
        <taxon>Chelicerata</taxon>
        <taxon>Arachnida</taxon>
        <taxon>Araneae</taxon>
        <taxon>Araneomorphae</taxon>
        <taxon>Entelegynae</taxon>
        <taxon>Araneoidea</taxon>
        <taxon>Linyphiidae</taxon>
        <taxon>Erigoninae</taxon>
        <taxon>Oedothorax</taxon>
    </lineage>
</organism>
<dbReference type="AlphaFoldDB" id="A0AAV6UTM7"/>
<dbReference type="InterPro" id="IPR003598">
    <property type="entry name" value="Ig_sub2"/>
</dbReference>
<dbReference type="InterPro" id="IPR003599">
    <property type="entry name" value="Ig_sub"/>
</dbReference>
<dbReference type="GO" id="GO:0070593">
    <property type="term" value="P:dendrite self-avoidance"/>
    <property type="evidence" value="ECO:0007669"/>
    <property type="project" value="TreeGrafter"/>
</dbReference>
<dbReference type="CDD" id="cd20956">
    <property type="entry name" value="IgI_4_Dscam"/>
    <property type="match status" value="1"/>
</dbReference>
<feature type="domain" description="Ig-like" evidence="10">
    <location>
        <begin position="300"/>
        <end position="381"/>
    </location>
</feature>
<dbReference type="CDD" id="cd20958">
    <property type="entry name" value="IgI_5_Dscam"/>
    <property type="match status" value="1"/>
</dbReference>
<dbReference type="SMART" id="SM00408">
    <property type="entry name" value="IGc2"/>
    <property type="match status" value="7"/>
</dbReference>
<dbReference type="InterPro" id="IPR013098">
    <property type="entry name" value="Ig_I-set"/>
</dbReference>
<dbReference type="GO" id="GO:0005886">
    <property type="term" value="C:plasma membrane"/>
    <property type="evidence" value="ECO:0007669"/>
    <property type="project" value="TreeGrafter"/>
</dbReference>
<dbReference type="InterPro" id="IPR036179">
    <property type="entry name" value="Ig-like_dom_sf"/>
</dbReference>
<comment type="caution">
    <text evidence="11">The sequence shown here is derived from an EMBL/GenBank/DDBJ whole genome shotgun (WGS) entry which is preliminary data.</text>
</comment>
<keyword evidence="5" id="KW-0130">Cell adhesion</keyword>
<dbReference type="Proteomes" id="UP000827092">
    <property type="component" value="Unassembled WGS sequence"/>
</dbReference>
<sequence length="837" mass="92438">MSGNMMPQRYAVEMHDEFVLKGNTAVLRCHVPGFVKDYVIVEAWIKDPGEKVDTNSKSSRYSIYPSGELHVRHVQQSDALSSFSCRTKHRLTGLTVKSSNPARIIVTEPYGQVPPRITHTATRIQIQSGETVQLPCAGQAFPLPAYRWYRKESGTAVSPVRIGHRREMSGGTLVIRNADIKDSGRYVCVLASSGNEDKAETELIVTVKLSVSIYPHERLADIGEVVTLNCSIRGYPVSTVKWSKNSKYLADGARTRIIAKNQLVVTSVRREDHGIYQCFAGNDKDSAQGVAQLLIGDNPPEFLHTFDNATVNPGSPISLKCSASGNPLPQITWSLDGAQVPEDQSFRSGDYVTLENTVVSYVNISKSGVEHSGEFACTAKNDAGLVRHSGWLRVPGPPFVRPMKNQTIVAGETMRIRCPAGGYPIHRISWERAKKDAVLVRHSGWLRVPGPPFVRPMKNQTIVAGETMRIRCPAGRYPIHRISWERDGVRLPDNHRQSVYPNGTLVVRQVERTVDEGQYACTLRNKEGESARGSVYITVRVRPVIEPFNLPPSVQMGQRLSITCTVSKGDPPISIKWLRDADSLSRGSADVKVHNLADYSSTLLFDPVRPEHRANYTCVASNEAGSERHSAAMVIHVPPRWKTEPNDVDVIKGRGVMIDCEAEGFPPPRLTWRKAEGSVPESYKPISSSSHLHVFENGSLTILDVSEYDAGYYLCQASNGIGSGLSKVVSLAVHVAAHFTNKFHAEIVKKGDDAKLSCQAYGERPLNILWTKDRQPLNAKAMTRYRQAETVFTNGSLSELLIEAADRGDSALFTCLASNSYGKDETNIQLIIQGKLF</sequence>
<dbReference type="Pfam" id="PF07679">
    <property type="entry name" value="I-set"/>
    <property type="match status" value="3"/>
</dbReference>
<dbReference type="InterPro" id="IPR007110">
    <property type="entry name" value="Ig-like_dom"/>
</dbReference>
<keyword evidence="4" id="KW-0677">Repeat</keyword>
<keyword evidence="3" id="KW-0732">Signal</keyword>
<reference evidence="11 12" key="1">
    <citation type="journal article" date="2022" name="Nat. Ecol. Evol.">
        <title>A masculinizing supergene underlies an exaggerated male reproductive morph in a spider.</title>
        <authorList>
            <person name="Hendrickx F."/>
            <person name="De Corte Z."/>
            <person name="Sonet G."/>
            <person name="Van Belleghem S.M."/>
            <person name="Kostlbacher S."/>
            <person name="Vangestel C."/>
        </authorList>
    </citation>
    <scope>NUCLEOTIDE SEQUENCE [LARGE SCALE GENOMIC DNA]</scope>
    <source>
        <strain evidence="11">W744_W776</strain>
    </source>
</reference>
<feature type="domain" description="Ig-like" evidence="10">
    <location>
        <begin position="639"/>
        <end position="732"/>
    </location>
</feature>
<keyword evidence="2" id="KW-0812">Transmembrane</keyword>
<comment type="subcellular location">
    <subcellularLocation>
        <location evidence="1">Membrane</location>
        <topology evidence="1">Single-pass type I membrane protein</topology>
    </subcellularLocation>
</comment>
<keyword evidence="9" id="KW-0393">Immunoglobulin domain</keyword>
<dbReference type="GO" id="GO:0098632">
    <property type="term" value="F:cell-cell adhesion mediator activity"/>
    <property type="evidence" value="ECO:0007669"/>
    <property type="project" value="TreeGrafter"/>
</dbReference>
<dbReference type="InterPro" id="IPR013783">
    <property type="entry name" value="Ig-like_fold"/>
</dbReference>
<keyword evidence="12" id="KW-1185">Reference proteome</keyword>
<feature type="domain" description="Ig-like" evidence="10">
    <location>
        <begin position="451"/>
        <end position="538"/>
    </location>
</feature>
<evidence type="ECO:0000259" key="10">
    <source>
        <dbReference type="PROSITE" id="PS50835"/>
    </source>
</evidence>
<dbReference type="GO" id="GO:0007411">
    <property type="term" value="P:axon guidance"/>
    <property type="evidence" value="ECO:0007669"/>
    <property type="project" value="TreeGrafter"/>
</dbReference>
<evidence type="ECO:0000313" key="11">
    <source>
        <dbReference type="EMBL" id="KAG8187489.1"/>
    </source>
</evidence>
<dbReference type="SMART" id="SM00409">
    <property type="entry name" value="IG"/>
    <property type="match status" value="8"/>
</dbReference>
<feature type="domain" description="Ig-like" evidence="10">
    <location>
        <begin position="543"/>
        <end position="634"/>
    </location>
</feature>
<protein>
    <recommendedName>
        <fullName evidence="10">Ig-like domain-containing protein</fullName>
    </recommendedName>
</protein>
<evidence type="ECO:0000256" key="7">
    <source>
        <dbReference type="ARBA" id="ARBA00023136"/>
    </source>
</evidence>
<feature type="domain" description="Ig-like" evidence="10">
    <location>
        <begin position="748"/>
        <end position="829"/>
    </location>
</feature>
<dbReference type="FunFam" id="2.60.40.10:FF:000719">
    <property type="entry name" value="nephrin isoform X1"/>
    <property type="match status" value="1"/>
</dbReference>
<accession>A0AAV6UTM7</accession>
<dbReference type="Pfam" id="PF13927">
    <property type="entry name" value="Ig_3"/>
    <property type="match status" value="4"/>
</dbReference>
<evidence type="ECO:0000256" key="4">
    <source>
        <dbReference type="ARBA" id="ARBA00022737"/>
    </source>
</evidence>
<dbReference type="FunFam" id="2.60.40.10:FF:000104">
    <property type="entry name" value="Down syndrome cell adhesion molecule b"/>
    <property type="match status" value="1"/>
</dbReference>
<evidence type="ECO:0000256" key="1">
    <source>
        <dbReference type="ARBA" id="ARBA00004479"/>
    </source>
</evidence>
<keyword evidence="8" id="KW-1015">Disulfide bond</keyword>